<dbReference type="GO" id="GO:0016746">
    <property type="term" value="F:acyltransferase activity"/>
    <property type="evidence" value="ECO:0007669"/>
    <property type="project" value="UniProtKB-KW"/>
</dbReference>
<dbReference type="Pfam" id="PF00583">
    <property type="entry name" value="Acetyltransf_1"/>
    <property type="match status" value="1"/>
</dbReference>
<dbReference type="InterPro" id="IPR000182">
    <property type="entry name" value="GNAT_dom"/>
</dbReference>
<comment type="caution">
    <text evidence="2">The sequence shown here is derived from an EMBL/GenBank/DDBJ whole genome shotgun (WGS) entry which is preliminary data.</text>
</comment>
<dbReference type="EMBL" id="JBHUEM010000020">
    <property type="protein sequence ID" value="MFD1737412.1"/>
    <property type="molecule type" value="Genomic_DNA"/>
</dbReference>
<dbReference type="InterPro" id="IPR016181">
    <property type="entry name" value="Acyl_CoA_acyltransferase"/>
</dbReference>
<dbReference type="Gene3D" id="3.40.630.30">
    <property type="match status" value="1"/>
</dbReference>
<organism evidence="2 3">
    <name type="scientific">Bacillus salitolerans</name>
    <dbReference type="NCBI Taxonomy" id="1437434"/>
    <lineage>
        <taxon>Bacteria</taxon>
        <taxon>Bacillati</taxon>
        <taxon>Bacillota</taxon>
        <taxon>Bacilli</taxon>
        <taxon>Bacillales</taxon>
        <taxon>Bacillaceae</taxon>
        <taxon>Bacillus</taxon>
    </lineage>
</organism>
<sequence length="129" mass="15157">MSNLHRLKWFDQEIRFGKYPNASTLAEKFEISHRQAHRDIDYFKSSMKRYELISMMIGHQFQGMGYGVPALKLVIQDMTTTYGCDEIYLSVIHNNVRAIRTYENIGFKPTGEIEEGHHPEPIYCLKIDR</sequence>
<reference evidence="3" key="1">
    <citation type="journal article" date="2019" name="Int. J. Syst. Evol. Microbiol.">
        <title>The Global Catalogue of Microorganisms (GCM) 10K type strain sequencing project: providing services to taxonomists for standard genome sequencing and annotation.</title>
        <authorList>
            <consortium name="The Broad Institute Genomics Platform"/>
            <consortium name="The Broad Institute Genome Sequencing Center for Infectious Disease"/>
            <person name="Wu L."/>
            <person name="Ma J."/>
        </authorList>
    </citation>
    <scope>NUCLEOTIDE SEQUENCE [LARGE SCALE GENOMIC DNA]</scope>
    <source>
        <strain evidence="3">CCUG 49339</strain>
    </source>
</reference>
<evidence type="ECO:0000313" key="2">
    <source>
        <dbReference type="EMBL" id="MFD1737412.1"/>
    </source>
</evidence>
<evidence type="ECO:0000259" key="1">
    <source>
        <dbReference type="PROSITE" id="PS51186"/>
    </source>
</evidence>
<protein>
    <submittedName>
        <fullName evidence="2">GNAT family N-acetyltransferase</fullName>
        <ecNumber evidence="2">2.3.1.-</ecNumber>
    </submittedName>
</protein>
<keyword evidence="2" id="KW-0012">Acyltransferase</keyword>
<dbReference type="EC" id="2.3.1.-" evidence="2"/>
<accession>A0ABW4LSB1</accession>
<dbReference type="RefSeq" id="WP_377928622.1">
    <property type="nucleotide sequence ID" value="NZ_JBHUEM010000020.1"/>
</dbReference>
<feature type="domain" description="N-acetyltransferase" evidence="1">
    <location>
        <begin position="1"/>
        <end position="128"/>
    </location>
</feature>
<dbReference type="PROSITE" id="PS51186">
    <property type="entry name" value="GNAT"/>
    <property type="match status" value="1"/>
</dbReference>
<evidence type="ECO:0000313" key="3">
    <source>
        <dbReference type="Proteomes" id="UP001597214"/>
    </source>
</evidence>
<name>A0ABW4LSB1_9BACI</name>
<keyword evidence="2" id="KW-0808">Transferase</keyword>
<dbReference type="SUPFAM" id="SSF55729">
    <property type="entry name" value="Acyl-CoA N-acyltransferases (Nat)"/>
    <property type="match status" value="1"/>
</dbReference>
<gene>
    <name evidence="2" type="ORF">ACFSCX_12690</name>
</gene>
<keyword evidence="3" id="KW-1185">Reference proteome</keyword>
<dbReference type="Proteomes" id="UP001597214">
    <property type="component" value="Unassembled WGS sequence"/>
</dbReference>
<proteinExistence type="predicted"/>